<evidence type="ECO:0000256" key="2">
    <source>
        <dbReference type="ARBA" id="ARBA00004123"/>
    </source>
</evidence>
<dbReference type="GeneID" id="136811842"/>
<dbReference type="InterPro" id="IPR016059">
    <property type="entry name" value="DNA_ligase_ATP-dep_CS"/>
</dbReference>
<dbReference type="OrthoDB" id="151490at2759"/>
<keyword evidence="6" id="KW-0436">Ligase</keyword>
<keyword evidence="24" id="KW-1185">Reference proteome</keyword>
<dbReference type="GO" id="GO:0071897">
    <property type="term" value="P:DNA biosynthetic process"/>
    <property type="evidence" value="ECO:0007669"/>
    <property type="project" value="InterPro"/>
</dbReference>
<dbReference type="GO" id="GO:0006310">
    <property type="term" value="P:DNA recombination"/>
    <property type="evidence" value="ECO:0007669"/>
    <property type="project" value="UniProtKB-KW"/>
</dbReference>
<dbReference type="Gene3D" id="3.40.50.10190">
    <property type="entry name" value="BRCT domain"/>
    <property type="match status" value="2"/>
</dbReference>
<dbReference type="GO" id="GO:0006297">
    <property type="term" value="P:nucleotide-excision repair, DNA gap filling"/>
    <property type="evidence" value="ECO:0007669"/>
    <property type="project" value="TreeGrafter"/>
</dbReference>
<dbReference type="GO" id="GO:0032807">
    <property type="term" value="C:DNA ligase IV complex"/>
    <property type="evidence" value="ECO:0007669"/>
    <property type="project" value="TreeGrafter"/>
</dbReference>
<comment type="cofactor">
    <cofactor evidence="1">
        <name>Mg(2+)</name>
        <dbReference type="ChEBI" id="CHEBI:18420"/>
    </cofactor>
</comment>
<keyword evidence="12" id="KW-0460">Magnesium</keyword>
<dbReference type="Pfam" id="PF04675">
    <property type="entry name" value="DNA_ligase_A_N"/>
    <property type="match status" value="1"/>
</dbReference>
<evidence type="ECO:0000256" key="16">
    <source>
        <dbReference type="ARBA" id="ARBA00030676"/>
    </source>
</evidence>
<dbReference type="CDD" id="cd07968">
    <property type="entry name" value="OBF_DNA_ligase_IV"/>
    <property type="match status" value="1"/>
</dbReference>
<dbReference type="Pfam" id="PF00533">
    <property type="entry name" value="BRCT"/>
    <property type="match status" value="1"/>
</dbReference>
<comment type="similarity">
    <text evidence="3 19">Belongs to the ATP-dependent DNA ligase family.</text>
</comment>
<accession>A0A7M5XHC8</accession>
<evidence type="ECO:0000256" key="17">
    <source>
        <dbReference type="ARBA" id="ARBA00031942"/>
    </source>
</evidence>
<comment type="subcellular location">
    <subcellularLocation>
        <location evidence="2">Nucleus</location>
    </subcellularLocation>
</comment>
<evidence type="ECO:0000256" key="9">
    <source>
        <dbReference type="ARBA" id="ARBA00022741"/>
    </source>
</evidence>
<dbReference type="PROSITE" id="PS50160">
    <property type="entry name" value="DNA_LIGASE_A3"/>
    <property type="match status" value="1"/>
</dbReference>
<dbReference type="GO" id="GO:0003910">
    <property type="term" value="F:DNA ligase (ATP) activity"/>
    <property type="evidence" value="ECO:0007669"/>
    <property type="project" value="UniProtKB-EC"/>
</dbReference>
<reference evidence="23" key="1">
    <citation type="submission" date="2021-01" db="UniProtKB">
        <authorList>
            <consortium name="EnsemblMetazoa"/>
        </authorList>
    </citation>
    <scope>IDENTIFICATION</scope>
</reference>
<keyword evidence="14" id="KW-0234">DNA repair</keyword>
<evidence type="ECO:0000256" key="15">
    <source>
        <dbReference type="ARBA" id="ARBA00023242"/>
    </source>
</evidence>
<dbReference type="InterPro" id="IPR036420">
    <property type="entry name" value="BRCT_dom_sf"/>
</dbReference>
<evidence type="ECO:0000313" key="24">
    <source>
        <dbReference type="Proteomes" id="UP000594262"/>
    </source>
</evidence>
<dbReference type="SUPFAM" id="SSF52113">
    <property type="entry name" value="BRCT domain"/>
    <property type="match status" value="2"/>
</dbReference>
<dbReference type="EnsemblMetazoa" id="CLYHEMT023313.1">
    <property type="protein sequence ID" value="CLYHEMP023313.1"/>
    <property type="gene ID" value="CLYHEMG023313"/>
</dbReference>
<dbReference type="GO" id="GO:0003677">
    <property type="term" value="F:DNA binding"/>
    <property type="evidence" value="ECO:0007669"/>
    <property type="project" value="InterPro"/>
</dbReference>
<evidence type="ECO:0000256" key="14">
    <source>
        <dbReference type="ARBA" id="ARBA00023204"/>
    </source>
</evidence>
<dbReference type="PROSITE" id="PS00333">
    <property type="entry name" value="DNA_LIGASE_A2"/>
    <property type="match status" value="1"/>
</dbReference>
<dbReference type="NCBIfam" id="TIGR00574">
    <property type="entry name" value="dnl1"/>
    <property type="match status" value="1"/>
</dbReference>
<evidence type="ECO:0000256" key="10">
    <source>
        <dbReference type="ARBA" id="ARBA00022763"/>
    </source>
</evidence>
<evidence type="ECO:0000256" key="6">
    <source>
        <dbReference type="ARBA" id="ARBA00022598"/>
    </source>
</evidence>
<dbReference type="Gene3D" id="1.10.3260.10">
    <property type="entry name" value="DNA ligase, ATP-dependent, N-terminal domain"/>
    <property type="match status" value="1"/>
</dbReference>
<dbReference type="InterPro" id="IPR044125">
    <property type="entry name" value="Adenylation_DNA_ligase_IV"/>
</dbReference>
<dbReference type="InterPro" id="IPR012340">
    <property type="entry name" value="NA-bd_OB-fold"/>
</dbReference>
<keyword evidence="9" id="KW-0547">Nucleotide-binding</keyword>
<evidence type="ECO:0000256" key="5">
    <source>
        <dbReference type="ARBA" id="ARBA00022073"/>
    </source>
</evidence>
<organism evidence="23 24">
    <name type="scientific">Clytia hemisphaerica</name>
    <dbReference type="NCBI Taxonomy" id="252671"/>
    <lineage>
        <taxon>Eukaryota</taxon>
        <taxon>Metazoa</taxon>
        <taxon>Cnidaria</taxon>
        <taxon>Hydrozoa</taxon>
        <taxon>Hydroidolina</taxon>
        <taxon>Leptothecata</taxon>
        <taxon>Obeliida</taxon>
        <taxon>Clytiidae</taxon>
        <taxon>Clytia</taxon>
    </lineage>
</organism>
<comment type="catalytic activity">
    <reaction evidence="18">
        <text>ATP + (deoxyribonucleotide)n-3'-hydroxyl + 5'-phospho-(deoxyribonucleotide)m = (deoxyribonucleotide)n+m + AMP + diphosphate.</text>
        <dbReference type="EC" id="6.5.1.1"/>
    </reaction>
</comment>
<dbReference type="Pfam" id="PF11411">
    <property type="entry name" value="DNA_ligase_IV"/>
    <property type="match status" value="1"/>
</dbReference>
<evidence type="ECO:0000256" key="12">
    <source>
        <dbReference type="ARBA" id="ARBA00022842"/>
    </source>
</evidence>
<evidence type="ECO:0000256" key="19">
    <source>
        <dbReference type="RuleBase" id="RU004196"/>
    </source>
</evidence>
<dbReference type="Gene3D" id="2.40.50.140">
    <property type="entry name" value="Nucleic acid-binding proteins"/>
    <property type="match status" value="1"/>
</dbReference>
<keyword evidence="8" id="KW-0677">Repeat</keyword>
<name>A0A7M5XHC8_9CNID</name>
<dbReference type="InterPro" id="IPR012310">
    <property type="entry name" value="DNA_ligase_ATP-dep_cent"/>
</dbReference>
<dbReference type="GO" id="GO:0006303">
    <property type="term" value="P:double-strand break repair via nonhomologous end joining"/>
    <property type="evidence" value="ECO:0007669"/>
    <property type="project" value="TreeGrafter"/>
</dbReference>
<dbReference type="CDD" id="cd07903">
    <property type="entry name" value="Adenylation_DNA_ligase_IV"/>
    <property type="match status" value="1"/>
</dbReference>
<dbReference type="InterPro" id="IPR000977">
    <property type="entry name" value="DNA_ligase_ATP-dep"/>
</dbReference>
<feature type="domain" description="ATP-dependent DNA ligase family profile" evidence="21">
    <location>
        <begin position="357"/>
        <end position="493"/>
    </location>
</feature>
<evidence type="ECO:0000256" key="11">
    <source>
        <dbReference type="ARBA" id="ARBA00022840"/>
    </source>
</evidence>
<dbReference type="InterPro" id="IPR001357">
    <property type="entry name" value="BRCT_dom"/>
</dbReference>
<evidence type="ECO:0000256" key="1">
    <source>
        <dbReference type="ARBA" id="ARBA00001946"/>
    </source>
</evidence>
<evidence type="ECO:0000259" key="21">
    <source>
        <dbReference type="PROSITE" id="PS50160"/>
    </source>
</evidence>
<dbReference type="FunFam" id="2.40.50.140:FF:000150">
    <property type="entry name" value="DNA ligase"/>
    <property type="match status" value="1"/>
</dbReference>
<dbReference type="SUPFAM" id="SSF50249">
    <property type="entry name" value="Nucleic acid-binding proteins"/>
    <property type="match status" value="1"/>
</dbReference>
<evidence type="ECO:0000259" key="22">
    <source>
        <dbReference type="PROSITE" id="PS50172"/>
    </source>
</evidence>
<dbReference type="InterPro" id="IPR012308">
    <property type="entry name" value="DNA_ligase_ATP-dep_N"/>
</dbReference>
<evidence type="ECO:0000256" key="18">
    <source>
        <dbReference type="ARBA" id="ARBA00034003"/>
    </source>
</evidence>
<dbReference type="GO" id="GO:0005958">
    <property type="term" value="C:DNA-dependent protein kinase-DNA ligase 4 complex"/>
    <property type="evidence" value="ECO:0007669"/>
    <property type="project" value="TreeGrafter"/>
</dbReference>
<dbReference type="Gene3D" id="3.30.470.30">
    <property type="entry name" value="DNA ligase/mRNA capping enzyme"/>
    <property type="match status" value="1"/>
</dbReference>
<dbReference type="InterPro" id="IPR012309">
    <property type="entry name" value="DNA_ligase_ATP-dep_C"/>
</dbReference>
<evidence type="ECO:0000313" key="23">
    <source>
        <dbReference type="EnsemblMetazoa" id="CLYHEMP023313.1"/>
    </source>
</evidence>
<dbReference type="PANTHER" id="PTHR45997">
    <property type="entry name" value="DNA LIGASE 4"/>
    <property type="match status" value="1"/>
</dbReference>
<feature type="domain" description="BRCT" evidence="22">
    <location>
        <begin position="665"/>
        <end position="754"/>
    </location>
</feature>
<dbReference type="Pfam" id="PF04679">
    <property type="entry name" value="DNA_ligase_A_C"/>
    <property type="match status" value="1"/>
</dbReference>
<keyword evidence="10" id="KW-0227">DNA damage</keyword>
<keyword evidence="15" id="KW-0539">Nucleus</keyword>
<dbReference type="RefSeq" id="XP_066924571.1">
    <property type="nucleotide sequence ID" value="XM_067068470.1"/>
</dbReference>
<evidence type="ECO:0000256" key="13">
    <source>
        <dbReference type="ARBA" id="ARBA00023172"/>
    </source>
</evidence>
<dbReference type="PROSITE" id="PS50172">
    <property type="entry name" value="BRCT"/>
    <property type="match status" value="2"/>
</dbReference>
<evidence type="ECO:0000256" key="3">
    <source>
        <dbReference type="ARBA" id="ARBA00007572"/>
    </source>
</evidence>
<dbReference type="SUPFAM" id="SSF56091">
    <property type="entry name" value="DNA ligase/mRNA capping enzyme, catalytic domain"/>
    <property type="match status" value="1"/>
</dbReference>
<evidence type="ECO:0000256" key="8">
    <source>
        <dbReference type="ARBA" id="ARBA00022737"/>
    </source>
</evidence>
<protein>
    <recommendedName>
        <fullName evidence="5">DNA ligase 4</fullName>
        <ecNumber evidence="4">6.5.1.1</ecNumber>
    </recommendedName>
    <alternativeName>
        <fullName evidence="17">DNA ligase IV</fullName>
    </alternativeName>
    <alternativeName>
        <fullName evidence="16">Polydeoxyribonucleotide synthase [ATP] 4</fullName>
    </alternativeName>
</protein>
<evidence type="ECO:0000256" key="7">
    <source>
        <dbReference type="ARBA" id="ARBA00022723"/>
    </source>
</evidence>
<dbReference type="InterPro" id="IPR036599">
    <property type="entry name" value="DNA_ligase_N_sf"/>
</dbReference>
<evidence type="ECO:0000256" key="20">
    <source>
        <dbReference type="SAM" id="MobiDB-lite"/>
    </source>
</evidence>
<feature type="region of interest" description="Disordered" evidence="20">
    <location>
        <begin position="620"/>
        <end position="641"/>
    </location>
</feature>
<dbReference type="FunFam" id="3.40.50.10190:FF:000027">
    <property type="entry name" value="DNA ligase"/>
    <property type="match status" value="1"/>
</dbReference>
<dbReference type="AlphaFoldDB" id="A0A7M5XHC8"/>
<dbReference type="PANTHER" id="PTHR45997:SF1">
    <property type="entry name" value="DNA LIGASE 4"/>
    <property type="match status" value="1"/>
</dbReference>
<dbReference type="InterPro" id="IPR029710">
    <property type="entry name" value="LIG4"/>
</dbReference>
<sequence length="919" mass="105331">MAAPSDDTATSKTIASEVPFHDFAVLCEKISKTQGKERKKALMQKFIGHWRRSHQKMHGNQKTIDSFFPAMRLTLPQLDKERAAYGMKEVVLAKYYIEALGLSKDSTDAKKLLNYRAPNSAKQEAGDFASVAFVILKSRCPEQGSMTIENINNALDSIAQANVEKERDTAKATILKVIRTTSALEQKWFIRVMLKEMKFGLNENSIFPLYHKDALELFNVCNSLSKVCLDLHDENIELNETEISLFTPFRPMLGQRVVLEDVEKLMHHRHFIIETKIDGERMQMHKNEDEYRYFSRNSNDYSENFGITKYRGSFTPHVTHLFKEDIKTCILDGEMVGFDDEIDNFVLKGSNIDIKSDHLVGVHPCFVVFDVLMVNGENLANVPLEDRIKRTETLFDSERGRLEIVERKLGKSKEDVINSINKAVDKREEGIVIKDPSSIYKPSKRKGSGWLKLKPEYVDALGDDLDLIILGGEYGSGKRRGGMISHFLLGVAVTPDTPGERPTKFMTFGKVGSGYSDKELKSICDQLNPHWKKFQGPTSSIIFTDGCKEKPDVVIEPRDSIIVQIKASEITPSDKYKCQCTMRFPRMERVRDDKSWFECMTFDELEEMKKMADGRLSYKQKVSGDAEDTEDGPSSKKKRRTVLRVERPRSVAQHLKGADITDIQEVSNWLNETEFCVINGPTEFSKQKLEQFIVENGGTFVQNPTAETKCVIVEKTNFRAKNIISRENVDVVKASWFIRCLEEKQMNTYQPSDIIFATETTKSTFNQNYDQYGDHYTQDIENPNELKQIFDGINADSEKNHIQVSDIANIEQRYFHGTSKYSIFRRCRLFVPTAEVPNYPYKNMMEFVSLEYCLHGGTIVRNIDQATHILLSQSDDLAVQDIRAIIRTKRVKPQVITELWIRDSIDQNKMLEERPYKPA</sequence>
<dbReference type="Pfam" id="PF01068">
    <property type="entry name" value="DNA_ligase_A_M"/>
    <property type="match status" value="1"/>
</dbReference>
<feature type="domain" description="BRCT" evidence="22">
    <location>
        <begin position="855"/>
        <end position="918"/>
    </location>
</feature>
<dbReference type="SMART" id="SM00292">
    <property type="entry name" value="BRCT"/>
    <property type="match status" value="2"/>
</dbReference>
<dbReference type="Proteomes" id="UP000594262">
    <property type="component" value="Unplaced"/>
</dbReference>
<dbReference type="GO" id="GO:0005524">
    <property type="term" value="F:ATP binding"/>
    <property type="evidence" value="ECO:0007669"/>
    <property type="project" value="UniProtKB-KW"/>
</dbReference>
<dbReference type="EC" id="6.5.1.1" evidence="4"/>
<dbReference type="InterPro" id="IPR021536">
    <property type="entry name" value="DNA_ligase_IV_dom"/>
</dbReference>
<keyword evidence="11" id="KW-0067">ATP-binding</keyword>
<dbReference type="GO" id="GO:0046872">
    <property type="term" value="F:metal ion binding"/>
    <property type="evidence" value="ECO:0007669"/>
    <property type="project" value="UniProtKB-KW"/>
</dbReference>
<proteinExistence type="inferred from homology"/>
<keyword evidence="7" id="KW-0479">Metal-binding</keyword>
<evidence type="ECO:0000256" key="4">
    <source>
        <dbReference type="ARBA" id="ARBA00012727"/>
    </source>
</evidence>
<keyword evidence="13" id="KW-0233">DNA recombination</keyword>
<dbReference type="SUPFAM" id="SSF117018">
    <property type="entry name" value="ATP-dependent DNA ligase DNA-binding domain"/>
    <property type="match status" value="1"/>
</dbReference>